<name>A0ABM3R6R8_SPIOL</name>
<evidence type="ECO:0000259" key="6">
    <source>
        <dbReference type="PROSITE" id="PS50966"/>
    </source>
</evidence>
<dbReference type="Proteomes" id="UP000813463">
    <property type="component" value="Chromosome 2"/>
</dbReference>
<dbReference type="Pfam" id="PF04434">
    <property type="entry name" value="SWIM"/>
    <property type="match status" value="1"/>
</dbReference>
<evidence type="ECO:0000256" key="4">
    <source>
        <dbReference type="PROSITE-ProRule" id="PRU00325"/>
    </source>
</evidence>
<reference evidence="8" key="2">
    <citation type="submission" date="2025-08" db="UniProtKB">
        <authorList>
            <consortium name="RefSeq"/>
        </authorList>
    </citation>
    <scope>IDENTIFICATION</scope>
    <source>
        <tissue evidence="8">Leaf</tissue>
    </source>
</reference>
<keyword evidence="7" id="KW-1185">Reference proteome</keyword>
<evidence type="ECO:0000256" key="2">
    <source>
        <dbReference type="ARBA" id="ARBA00022771"/>
    </source>
</evidence>
<keyword evidence="1" id="KW-0479">Metal-binding</keyword>
<keyword evidence="2 4" id="KW-0863">Zinc-finger</keyword>
<protein>
    <recommendedName>
        <fullName evidence="6">SWIM-type domain-containing protein</fullName>
    </recommendedName>
</protein>
<proteinExistence type="predicted"/>
<dbReference type="RefSeq" id="XP_056691308.1">
    <property type="nucleotide sequence ID" value="XM_056835330.1"/>
</dbReference>
<evidence type="ECO:0000313" key="8">
    <source>
        <dbReference type="RefSeq" id="XP_056691308.1"/>
    </source>
</evidence>
<sequence>MSCTKAAMLLERTHIMKKGTTQKTSAQFSSCTLNVELSDFPLLCYTGGEIVEKEGGVSYLGGESKCLFIGSNLNFSEVLSKIYEVMGCDPRYVELKMRMSYPIYNSHTAAIQLNDDNSLRAMWAVVRQNSMSRIGSFTRMLTDDRYIVDHLSDVTSPSSSPHIGNASLGDFNNVPEVDPKVLDSWRTWSGNNTFTLEGEFEIGQEFDSLQQLKDVVKLYSISKNQTFRVKEVEPQNVILDLIRAVPSLKVCAIVQVIKDRFEYTITYKSSWLAKEKAITSIFGDWEKSYEELPKYMQALSESNPSIDGFKHCRPLITIDGTHLYGKYRGTLLIAMATDANFQLFPLAFAIVEGETGEAWEWFMFCIRRSVTQREGLCVISDRHASILKTMAEVGSGWEEPHAHHRFYIRHLASNFNSEFKNAHLKNLFGRAADSRQKEKFIKYFDRIGELKFEAREWLVKDKPLHKWSIYHDGGFRYGIRTTNMSECFNGVLKGARFLPITALVKMTFYRVNSYFVTRRGWGKRRLDKGYEYSEKALKVIEDNVKKSTAHKVVSFNNEQGLFEVTTGRGSRPSGKGGNVHTVNLSRKTCTCEKLKIYKLPCSHVLAVCRYRSLSHAEYVDPFFKTSEYRLTYVKSFKPVGDVSRWSAYSGPKIVAPPSQKRKPGRTPSSRFRNEMDQNTRGKKMCNICRKRGHNKKTCGYRNNGQTSG</sequence>
<dbReference type="GeneID" id="130466719"/>
<dbReference type="InterPro" id="IPR018289">
    <property type="entry name" value="MULE_transposase_dom"/>
</dbReference>
<feature type="domain" description="SWIM-type" evidence="6">
    <location>
        <begin position="580"/>
        <end position="612"/>
    </location>
</feature>
<evidence type="ECO:0000256" key="3">
    <source>
        <dbReference type="ARBA" id="ARBA00022833"/>
    </source>
</evidence>
<accession>A0ABM3R6R8</accession>
<reference evidence="7" key="1">
    <citation type="journal article" date="2021" name="Nat. Commun.">
        <title>Genomic analyses provide insights into spinach domestication and the genetic basis of agronomic traits.</title>
        <authorList>
            <person name="Cai X."/>
            <person name="Sun X."/>
            <person name="Xu C."/>
            <person name="Sun H."/>
            <person name="Wang X."/>
            <person name="Ge C."/>
            <person name="Zhang Z."/>
            <person name="Wang Q."/>
            <person name="Fei Z."/>
            <person name="Jiao C."/>
            <person name="Wang Q."/>
        </authorList>
    </citation>
    <scope>NUCLEOTIDE SEQUENCE [LARGE SCALE GENOMIC DNA]</scope>
    <source>
        <strain evidence="7">cv. Varoflay</strain>
    </source>
</reference>
<keyword evidence="3" id="KW-0862">Zinc</keyword>
<dbReference type="Pfam" id="PF10551">
    <property type="entry name" value="MULE"/>
    <property type="match status" value="1"/>
</dbReference>
<organism evidence="7 8">
    <name type="scientific">Spinacia oleracea</name>
    <name type="common">Spinach</name>
    <dbReference type="NCBI Taxonomy" id="3562"/>
    <lineage>
        <taxon>Eukaryota</taxon>
        <taxon>Viridiplantae</taxon>
        <taxon>Streptophyta</taxon>
        <taxon>Embryophyta</taxon>
        <taxon>Tracheophyta</taxon>
        <taxon>Spermatophyta</taxon>
        <taxon>Magnoliopsida</taxon>
        <taxon>eudicotyledons</taxon>
        <taxon>Gunneridae</taxon>
        <taxon>Pentapetalae</taxon>
        <taxon>Caryophyllales</taxon>
        <taxon>Chenopodiaceae</taxon>
        <taxon>Chenopodioideae</taxon>
        <taxon>Anserineae</taxon>
        <taxon>Spinacia</taxon>
    </lineage>
</organism>
<dbReference type="PROSITE" id="PS50966">
    <property type="entry name" value="ZF_SWIM"/>
    <property type="match status" value="1"/>
</dbReference>
<dbReference type="InterPro" id="IPR006564">
    <property type="entry name" value="Znf_PMZ"/>
</dbReference>
<dbReference type="InterPro" id="IPR007527">
    <property type="entry name" value="Znf_SWIM"/>
</dbReference>
<evidence type="ECO:0000256" key="5">
    <source>
        <dbReference type="SAM" id="MobiDB-lite"/>
    </source>
</evidence>
<dbReference type="PANTHER" id="PTHR31973:SF195">
    <property type="entry name" value="MUDR FAMILY TRANSPOSASE"/>
    <property type="match status" value="1"/>
</dbReference>
<dbReference type="SMART" id="SM00575">
    <property type="entry name" value="ZnF_PMZ"/>
    <property type="match status" value="1"/>
</dbReference>
<evidence type="ECO:0000313" key="7">
    <source>
        <dbReference type="Proteomes" id="UP000813463"/>
    </source>
</evidence>
<evidence type="ECO:0000256" key="1">
    <source>
        <dbReference type="ARBA" id="ARBA00022723"/>
    </source>
</evidence>
<dbReference type="PANTHER" id="PTHR31973">
    <property type="entry name" value="POLYPROTEIN, PUTATIVE-RELATED"/>
    <property type="match status" value="1"/>
</dbReference>
<gene>
    <name evidence="8" type="primary">LOC130466719</name>
</gene>
<feature type="region of interest" description="Disordered" evidence="5">
    <location>
        <begin position="653"/>
        <end position="686"/>
    </location>
</feature>